<dbReference type="RefSeq" id="WP_367921729.1">
    <property type="nucleotide sequence ID" value="NZ_BAABAC010000049.1"/>
</dbReference>
<proteinExistence type="predicted"/>
<name>A0ABW3W2I1_9ACTN</name>
<sequence>MSVVLLAALIALVGVAVAGVGGLFAVVFVAGRSGGKAQAQVRDSHQQRAA</sequence>
<organism evidence="1 2">
    <name type="scientific">Nocardioides ginsengisoli</name>
    <dbReference type="NCBI Taxonomy" id="363868"/>
    <lineage>
        <taxon>Bacteria</taxon>
        <taxon>Bacillati</taxon>
        <taxon>Actinomycetota</taxon>
        <taxon>Actinomycetes</taxon>
        <taxon>Propionibacteriales</taxon>
        <taxon>Nocardioidaceae</taxon>
        <taxon>Nocardioides</taxon>
    </lineage>
</organism>
<accession>A0ABW3W2I1</accession>
<evidence type="ECO:0000313" key="1">
    <source>
        <dbReference type="EMBL" id="MFD1249266.1"/>
    </source>
</evidence>
<reference evidence="2" key="1">
    <citation type="journal article" date="2019" name="Int. J. Syst. Evol. Microbiol.">
        <title>The Global Catalogue of Microorganisms (GCM) 10K type strain sequencing project: providing services to taxonomists for standard genome sequencing and annotation.</title>
        <authorList>
            <consortium name="The Broad Institute Genomics Platform"/>
            <consortium name="The Broad Institute Genome Sequencing Center for Infectious Disease"/>
            <person name="Wu L."/>
            <person name="Ma J."/>
        </authorList>
    </citation>
    <scope>NUCLEOTIDE SEQUENCE [LARGE SCALE GENOMIC DNA]</scope>
    <source>
        <strain evidence="2">CCUG 52478</strain>
    </source>
</reference>
<gene>
    <name evidence="1" type="ORF">ACFQ3F_15820</name>
</gene>
<dbReference type="EMBL" id="JBHTLX010000020">
    <property type="protein sequence ID" value="MFD1249266.1"/>
    <property type="molecule type" value="Genomic_DNA"/>
</dbReference>
<comment type="caution">
    <text evidence="1">The sequence shown here is derived from an EMBL/GenBank/DDBJ whole genome shotgun (WGS) entry which is preliminary data.</text>
</comment>
<dbReference type="Proteomes" id="UP001597229">
    <property type="component" value="Unassembled WGS sequence"/>
</dbReference>
<evidence type="ECO:0000313" key="2">
    <source>
        <dbReference type="Proteomes" id="UP001597229"/>
    </source>
</evidence>
<keyword evidence="2" id="KW-1185">Reference proteome</keyword>
<protein>
    <submittedName>
        <fullName evidence="1">Uncharacterized protein</fullName>
    </submittedName>
</protein>